<dbReference type="InterPro" id="IPR001387">
    <property type="entry name" value="Cro/C1-type_HTH"/>
</dbReference>
<protein>
    <submittedName>
        <fullName evidence="5">Helix-turn-helix domain-containing protein</fullName>
    </submittedName>
</protein>
<dbReference type="Proteomes" id="UP000501122">
    <property type="component" value="Chromosome"/>
</dbReference>
<dbReference type="GO" id="GO:0005829">
    <property type="term" value="C:cytosol"/>
    <property type="evidence" value="ECO:0007669"/>
    <property type="project" value="TreeGrafter"/>
</dbReference>
<keyword evidence="3" id="KW-0804">Transcription</keyword>
<dbReference type="EMBL" id="CP047363">
    <property type="protein sequence ID" value="QIH78412.1"/>
    <property type="molecule type" value="Genomic_DNA"/>
</dbReference>
<dbReference type="PANTHER" id="PTHR46797:SF23">
    <property type="entry name" value="HTH-TYPE TRANSCRIPTIONAL REGULATOR SUTR"/>
    <property type="match status" value="1"/>
</dbReference>
<dbReference type="GO" id="GO:0003677">
    <property type="term" value="F:DNA binding"/>
    <property type="evidence" value="ECO:0007669"/>
    <property type="project" value="UniProtKB-KW"/>
</dbReference>
<dbReference type="InterPro" id="IPR050807">
    <property type="entry name" value="TransReg_Diox_bact_type"/>
</dbReference>
<dbReference type="InterPro" id="IPR010982">
    <property type="entry name" value="Lambda_DNA-bd_dom_sf"/>
</dbReference>
<reference evidence="5" key="1">
    <citation type="journal article" date="2020" name="Antimicrob. Agents Chemother.">
        <title>The novel macrolide resistance genes mef(D), msr(F) and msr(H) are present on resistance islands in Macrococcus canis, Macrococcus caseolyticus and Staphylococcus aureus.</title>
        <authorList>
            <person name="Schwendener S."/>
            <person name="Dona V."/>
            <person name="Perreten V."/>
        </authorList>
    </citation>
    <scope>NUCLEOTIDE SEQUENCE</scope>
    <source>
        <strain evidence="5">Epi0076A</strain>
    </source>
</reference>
<evidence type="ECO:0000259" key="4">
    <source>
        <dbReference type="PROSITE" id="PS50943"/>
    </source>
</evidence>
<dbReference type="SUPFAM" id="SSF47413">
    <property type="entry name" value="lambda repressor-like DNA-binding domains"/>
    <property type="match status" value="1"/>
</dbReference>
<name>A0AAE6X2M8_9STAP</name>
<dbReference type="CDD" id="cd00093">
    <property type="entry name" value="HTH_XRE"/>
    <property type="match status" value="1"/>
</dbReference>
<evidence type="ECO:0000256" key="3">
    <source>
        <dbReference type="ARBA" id="ARBA00023163"/>
    </source>
</evidence>
<keyword evidence="1" id="KW-0805">Transcription regulation</keyword>
<dbReference type="RefSeq" id="WP_164953496.1">
    <property type="nucleotide sequence ID" value="NZ_CP046363.1"/>
</dbReference>
<evidence type="ECO:0000256" key="1">
    <source>
        <dbReference type="ARBA" id="ARBA00023015"/>
    </source>
</evidence>
<evidence type="ECO:0000256" key="2">
    <source>
        <dbReference type="ARBA" id="ARBA00023125"/>
    </source>
</evidence>
<feature type="domain" description="HTH cro/C1-type" evidence="4">
    <location>
        <begin position="15"/>
        <end position="66"/>
    </location>
</feature>
<evidence type="ECO:0000313" key="6">
    <source>
        <dbReference type="Proteomes" id="UP000501122"/>
    </source>
</evidence>
<dbReference type="PANTHER" id="PTHR46797">
    <property type="entry name" value="HTH-TYPE TRANSCRIPTIONAL REGULATOR"/>
    <property type="match status" value="1"/>
</dbReference>
<organism evidence="5 6">
    <name type="scientific">Macrococcoides canis</name>
    <dbReference type="NCBI Taxonomy" id="1855823"/>
    <lineage>
        <taxon>Bacteria</taxon>
        <taxon>Bacillati</taxon>
        <taxon>Bacillota</taxon>
        <taxon>Bacilli</taxon>
        <taxon>Bacillales</taxon>
        <taxon>Staphylococcaceae</taxon>
        <taxon>Macrococcoides</taxon>
    </lineage>
</organism>
<evidence type="ECO:0000313" key="5">
    <source>
        <dbReference type="EMBL" id="QIH78412.1"/>
    </source>
</evidence>
<accession>A0AAE6X2M8</accession>
<dbReference type="Pfam" id="PF01381">
    <property type="entry name" value="HTH_3"/>
    <property type="match status" value="1"/>
</dbReference>
<proteinExistence type="predicted"/>
<dbReference type="AlphaFoldDB" id="A0AAE6X2M8"/>
<keyword evidence="2" id="KW-0238">DNA-binding</keyword>
<dbReference type="PROSITE" id="PS50943">
    <property type="entry name" value="HTH_CROC1"/>
    <property type="match status" value="1"/>
</dbReference>
<sequence length="75" mass="8690">MGKINFVVSQNLMLIRKEQQLSLEKLASITSVSRAMLNQIEKGQSNPTISTLRKISNGLKCHYLNFYMNPFFRRL</sequence>
<dbReference type="Gene3D" id="1.10.260.40">
    <property type="entry name" value="lambda repressor-like DNA-binding domains"/>
    <property type="match status" value="1"/>
</dbReference>
<dbReference type="SMART" id="SM00530">
    <property type="entry name" value="HTH_XRE"/>
    <property type="match status" value="1"/>
</dbReference>
<gene>
    <name evidence="5" type="ORF">GTN30_06970</name>
</gene>
<dbReference type="GO" id="GO:0003700">
    <property type="term" value="F:DNA-binding transcription factor activity"/>
    <property type="evidence" value="ECO:0007669"/>
    <property type="project" value="TreeGrafter"/>
</dbReference>